<keyword evidence="7" id="KW-0679">Respiratory chain</keyword>
<organism evidence="17 18">
    <name type="scientific">Sus scrofa</name>
    <name type="common">Pig</name>
    <dbReference type="NCBI Taxonomy" id="9823"/>
    <lineage>
        <taxon>Eukaryota</taxon>
        <taxon>Metazoa</taxon>
        <taxon>Chordata</taxon>
        <taxon>Craniata</taxon>
        <taxon>Vertebrata</taxon>
        <taxon>Euteleostomi</taxon>
        <taxon>Mammalia</taxon>
        <taxon>Eutheria</taxon>
        <taxon>Laurasiatheria</taxon>
        <taxon>Artiodactyla</taxon>
        <taxon>Suina</taxon>
        <taxon>Suidae</taxon>
        <taxon>Sus</taxon>
    </lineage>
</organism>
<comment type="similarity">
    <text evidence="3">Belongs to the complex I NDUFB1 subunit family.</text>
</comment>
<sequence>RMNNTKEGHRLLHDVCNHWVHILALMGFVLGCYLDKKNYEKLTLKCSEEGKVIAELQLPSSPPAPLHP</sequence>
<evidence type="ECO:0000256" key="4">
    <source>
        <dbReference type="ARBA" id="ARBA00011533"/>
    </source>
</evidence>
<protein>
    <recommendedName>
        <fullName evidence="5">NADH dehydrogenase [ubiquinone] 1 beta subcomplex subunit 1</fullName>
    </recommendedName>
    <alternativeName>
        <fullName evidence="15">Complex I-MNLL</fullName>
    </alternativeName>
    <alternativeName>
        <fullName evidence="14">NADH-ubiquinone oxidoreductase MNLL subunit</fullName>
    </alternativeName>
</protein>
<name>A0A8D1A4U4_PIG</name>
<evidence type="ECO:0000256" key="12">
    <source>
        <dbReference type="ARBA" id="ARBA00023128"/>
    </source>
</evidence>
<dbReference type="Proteomes" id="UP000694720">
    <property type="component" value="Unplaced"/>
</dbReference>
<keyword evidence="12" id="KW-0496">Mitochondrion</keyword>
<dbReference type="Ensembl" id="ENSSSCT00035061271.1">
    <property type="protein sequence ID" value="ENSSSCP00035024680.1"/>
    <property type="gene ID" value="ENSSSCG00035046092.1"/>
</dbReference>
<evidence type="ECO:0000256" key="16">
    <source>
        <dbReference type="SAM" id="Phobius"/>
    </source>
</evidence>
<evidence type="ECO:0000256" key="1">
    <source>
        <dbReference type="ARBA" id="ARBA00003335"/>
    </source>
</evidence>
<dbReference type="AlphaFoldDB" id="A0A8D1A4U4"/>
<evidence type="ECO:0000256" key="5">
    <source>
        <dbReference type="ARBA" id="ARBA00018678"/>
    </source>
</evidence>
<keyword evidence="6" id="KW-0813">Transport</keyword>
<evidence type="ECO:0000256" key="14">
    <source>
        <dbReference type="ARBA" id="ARBA00030377"/>
    </source>
</evidence>
<evidence type="ECO:0000313" key="17">
    <source>
        <dbReference type="Ensembl" id="ENSSSCP00035024680.1"/>
    </source>
</evidence>
<evidence type="ECO:0000256" key="11">
    <source>
        <dbReference type="ARBA" id="ARBA00022989"/>
    </source>
</evidence>
<dbReference type="InterPro" id="IPR012575">
    <property type="entry name" value="NDUB1"/>
</dbReference>
<keyword evidence="11 16" id="KW-1133">Transmembrane helix</keyword>
<dbReference type="PANTHER" id="PTHR15222:SF2">
    <property type="entry name" value="NADH DEHYDROGENASE [UBIQUINONE] 1 BETA SUBCOMPLEX SUBUNIT 1"/>
    <property type="match status" value="1"/>
</dbReference>
<keyword evidence="9" id="KW-0999">Mitochondrion inner membrane</keyword>
<evidence type="ECO:0000256" key="13">
    <source>
        <dbReference type="ARBA" id="ARBA00023136"/>
    </source>
</evidence>
<evidence type="ECO:0000256" key="8">
    <source>
        <dbReference type="ARBA" id="ARBA00022692"/>
    </source>
</evidence>
<proteinExistence type="inferred from homology"/>
<dbReference type="GO" id="GO:0005743">
    <property type="term" value="C:mitochondrial inner membrane"/>
    <property type="evidence" value="ECO:0007669"/>
    <property type="project" value="UniProtKB-SubCell"/>
</dbReference>
<dbReference type="PANTHER" id="PTHR15222">
    <property type="entry name" value="NADH DEHYDROGENASE [UBIQUINONE] 1 BETA SUBCOMPLEX SUBUNIT 1"/>
    <property type="match status" value="1"/>
</dbReference>
<evidence type="ECO:0000256" key="10">
    <source>
        <dbReference type="ARBA" id="ARBA00022982"/>
    </source>
</evidence>
<evidence type="ECO:0000256" key="15">
    <source>
        <dbReference type="ARBA" id="ARBA00033364"/>
    </source>
</evidence>
<comment type="subcellular location">
    <subcellularLocation>
        <location evidence="2">Mitochondrion inner membrane</location>
        <topology evidence="2">Single-pass membrane protein</topology>
        <orientation evidence="2">Matrix side</orientation>
    </subcellularLocation>
</comment>
<evidence type="ECO:0000256" key="7">
    <source>
        <dbReference type="ARBA" id="ARBA00022660"/>
    </source>
</evidence>
<evidence type="ECO:0000313" key="18">
    <source>
        <dbReference type="Proteomes" id="UP000694720"/>
    </source>
</evidence>
<keyword evidence="8 16" id="KW-0812">Transmembrane</keyword>
<dbReference type="Pfam" id="PF08040">
    <property type="entry name" value="NADH_oxidored"/>
    <property type="match status" value="1"/>
</dbReference>
<accession>A0A8D1A4U4</accession>
<comment type="subunit">
    <text evidence="4">Complex I is composed of 45 different subunits.</text>
</comment>
<feature type="transmembrane region" description="Helical" evidence="16">
    <location>
        <begin position="18"/>
        <end position="35"/>
    </location>
</feature>
<evidence type="ECO:0000256" key="2">
    <source>
        <dbReference type="ARBA" id="ARBA00004298"/>
    </source>
</evidence>
<comment type="function">
    <text evidence="1">Accessory subunit of the mitochondrial membrane respiratory chain NADH dehydrogenase (Complex I) that is believed not to be involved in catalysis. Complex I functions in the transfer of electrons from NADH to the respiratory chain. The immediate electron acceptor for the enzyme is believed to be ubiquinone.</text>
</comment>
<evidence type="ECO:0000256" key="6">
    <source>
        <dbReference type="ARBA" id="ARBA00022448"/>
    </source>
</evidence>
<keyword evidence="13 16" id="KW-0472">Membrane</keyword>
<reference evidence="17" key="1">
    <citation type="submission" date="2025-08" db="UniProtKB">
        <authorList>
            <consortium name="Ensembl"/>
        </authorList>
    </citation>
    <scope>IDENTIFICATION</scope>
</reference>
<evidence type="ECO:0000256" key="3">
    <source>
        <dbReference type="ARBA" id="ARBA00007393"/>
    </source>
</evidence>
<evidence type="ECO:0000256" key="9">
    <source>
        <dbReference type="ARBA" id="ARBA00022792"/>
    </source>
</evidence>
<keyword evidence="10" id="KW-0249">Electron transport</keyword>